<sequence length="221" mass="24123">MTVLDEAKRDPSGRTCFVTRNSKNFGPDGRLHPELAAEVTEAGVTLEYLSDLKKVLARFAERRPVPHDDARLQARLSARSTTAWLHQFIVAEVASGPFEACVVDLKDEALFLEWTHFDGWLSTPVVEIIGWSDEADYVAADVSRLAATVKVLATGFARTLGFGFTPTAKLVAFTVDVRVIFGEDSLTALSVSGLHPVEDEHKPAAASAARRASTAIQEDLW</sequence>
<reference evidence="1" key="1">
    <citation type="journal article" date="2014" name="Int. J. Syst. Evol. Microbiol.">
        <title>Complete genome sequence of Corynebacterium casei LMG S-19264T (=DSM 44701T), isolated from a smear-ripened cheese.</title>
        <authorList>
            <consortium name="US DOE Joint Genome Institute (JGI-PGF)"/>
            <person name="Walter F."/>
            <person name="Albersmeier A."/>
            <person name="Kalinowski J."/>
            <person name="Ruckert C."/>
        </authorList>
    </citation>
    <scope>NUCLEOTIDE SEQUENCE</scope>
    <source>
        <strain evidence="1">JCM 4369</strain>
    </source>
</reference>
<protein>
    <submittedName>
        <fullName evidence="1">Uncharacterized protein</fullName>
    </submittedName>
</protein>
<dbReference type="EMBL" id="BMTD01000015">
    <property type="protein sequence ID" value="GGV13378.1"/>
    <property type="molecule type" value="Genomic_DNA"/>
</dbReference>
<gene>
    <name evidence="1" type="ORF">GCM10010260_60560</name>
</gene>
<proteinExistence type="predicted"/>
<comment type="caution">
    <text evidence="1">The sequence shown here is derived from an EMBL/GenBank/DDBJ whole genome shotgun (WGS) entry which is preliminary data.</text>
</comment>
<dbReference type="Proteomes" id="UP000618795">
    <property type="component" value="Unassembled WGS sequence"/>
</dbReference>
<accession>A0A918ME79</accession>
<organism evidence="1 2">
    <name type="scientific">Streptomyces filipinensis</name>
    <dbReference type="NCBI Taxonomy" id="66887"/>
    <lineage>
        <taxon>Bacteria</taxon>
        <taxon>Bacillati</taxon>
        <taxon>Actinomycetota</taxon>
        <taxon>Actinomycetes</taxon>
        <taxon>Kitasatosporales</taxon>
        <taxon>Streptomycetaceae</taxon>
        <taxon>Streptomyces</taxon>
    </lineage>
</organism>
<evidence type="ECO:0000313" key="2">
    <source>
        <dbReference type="Proteomes" id="UP000618795"/>
    </source>
</evidence>
<name>A0A918ME79_9ACTN</name>
<reference evidence="1" key="2">
    <citation type="submission" date="2020-09" db="EMBL/GenBank/DDBJ databases">
        <authorList>
            <person name="Sun Q."/>
            <person name="Ohkuma M."/>
        </authorList>
    </citation>
    <scope>NUCLEOTIDE SEQUENCE</scope>
    <source>
        <strain evidence="1">JCM 4369</strain>
    </source>
</reference>
<dbReference type="AlphaFoldDB" id="A0A918ME79"/>
<keyword evidence="2" id="KW-1185">Reference proteome</keyword>
<evidence type="ECO:0000313" key="1">
    <source>
        <dbReference type="EMBL" id="GGV13378.1"/>
    </source>
</evidence>